<evidence type="ECO:0000313" key="4">
    <source>
        <dbReference type="Proteomes" id="UP000799779"/>
    </source>
</evidence>
<evidence type="ECO:0000256" key="2">
    <source>
        <dbReference type="SAM" id="SignalP"/>
    </source>
</evidence>
<keyword evidence="2" id="KW-0732">Signal</keyword>
<protein>
    <submittedName>
        <fullName evidence="3">Uncharacterized protein</fullName>
    </submittedName>
</protein>
<name>A0A6A5W725_9PLEO</name>
<organism evidence="3 4">
    <name type="scientific">Amniculicola lignicola CBS 123094</name>
    <dbReference type="NCBI Taxonomy" id="1392246"/>
    <lineage>
        <taxon>Eukaryota</taxon>
        <taxon>Fungi</taxon>
        <taxon>Dikarya</taxon>
        <taxon>Ascomycota</taxon>
        <taxon>Pezizomycotina</taxon>
        <taxon>Dothideomycetes</taxon>
        <taxon>Pleosporomycetidae</taxon>
        <taxon>Pleosporales</taxon>
        <taxon>Amniculicolaceae</taxon>
        <taxon>Amniculicola</taxon>
    </lineage>
</organism>
<feature type="transmembrane region" description="Helical" evidence="1">
    <location>
        <begin position="321"/>
        <end position="343"/>
    </location>
</feature>
<sequence length="664" mass="74121">MGKISVALLLILSTLQFPTSILAINPEGPPRVNIGYFKFPPLNDEIILRRVREVENNLTAWEGLFTSALEFYINNTEIENGPSDDVEEDQLRQLATDQNISSSELEVLLERARTGYNAELRDPANASTQLWFNDSRPDLSEHFLIGMAEDFDYLYYEELSMYAGIGSHVDCSPYIDQKLKKMSEWEKAGMNAATTLMALVPTFLAFGSLFVPKSSEAFATSWLVGTGAALFSLGLPVKSLSCIRRKQVIELATLDKDPLDEISDLGSREGVDSSAVAVLTDDEKKRKLEYLQTWTRPNPPENFMREFGRIRKAVDAFGERWHWWHIPAVLIAACQGIIFGIAIEPLLRAAGIPKSIYACSGVNWTGIYLFVSAATNALLRLALWQLCDHEVVNIRHLSESAKTALEAIKKPGMQTTATQLPPLYPPVISRFHTTRGHILKSIFPSYEPLPEEHPSSAITQSLKDKLDYVKSNFRNPLPMLKSGFTDTAAAPRWRPLIVLIHLSTRGRPQLRTLLTGFCEAALLLVLTFFFAAQWGGNLFITVMALALLLVFITLGRALAIFYVWLSARTWGLHSINCDEQEDILGCLRIVCSMQGVLVTVNGAHYYDGHRLDYDPEFRDWRKKYTTGAYDELVVMKDAVSTNATGKQGGVDVTTKTIADAGELV</sequence>
<feature type="chain" id="PRO_5025401545" evidence="2">
    <location>
        <begin position="24"/>
        <end position="664"/>
    </location>
</feature>
<dbReference type="Proteomes" id="UP000799779">
    <property type="component" value="Unassembled WGS sequence"/>
</dbReference>
<keyword evidence="1" id="KW-1133">Transmembrane helix</keyword>
<dbReference type="EMBL" id="ML977610">
    <property type="protein sequence ID" value="KAF1997733.1"/>
    <property type="molecule type" value="Genomic_DNA"/>
</dbReference>
<proteinExistence type="predicted"/>
<reference evidence="3" key="1">
    <citation type="journal article" date="2020" name="Stud. Mycol.">
        <title>101 Dothideomycetes genomes: a test case for predicting lifestyles and emergence of pathogens.</title>
        <authorList>
            <person name="Haridas S."/>
            <person name="Albert R."/>
            <person name="Binder M."/>
            <person name="Bloem J."/>
            <person name="Labutti K."/>
            <person name="Salamov A."/>
            <person name="Andreopoulos B."/>
            <person name="Baker S."/>
            <person name="Barry K."/>
            <person name="Bills G."/>
            <person name="Bluhm B."/>
            <person name="Cannon C."/>
            <person name="Castanera R."/>
            <person name="Culley D."/>
            <person name="Daum C."/>
            <person name="Ezra D."/>
            <person name="Gonzalez J."/>
            <person name="Henrissat B."/>
            <person name="Kuo A."/>
            <person name="Liang C."/>
            <person name="Lipzen A."/>
            <person name="Lutzoni F."/>
            <person name="Magnuson J."/>
            <person name="Mondo S."/>
            <person name="Nolan M."/>
            <person name="Ohm R."/>
            <person name="Pangilinan J."/>
            <person name="Park H.-J."/>
            <person name="Ramirez L."/>
            <person name="Alfaro M."/>
            <person name="Sun H."/>
            <person name="Tritt A."/>
            <person name="Yoshinaga Y."/>
            <person name="Zwiers L.-H."/>
            <person name="Turgeon B."/>
            <person name="Goodwin S."/>
            <person name="Spatafora J."/>
            <person name="Crous P."/>
            <person name="Grigoriev I."/>
        </authorList>
    </citation>
    <scope>NUCLEOTIDE SEQUENCE</scope>
    <source>
        <strain evidence="3">CBS 123094</strain>
    </source>
</reference>
<evidence type="ECO:0000256" key="1">
    <source>
        <dbReference type="SAM" id="Phobius"/>
    </source>
</evidence>
<accession>A0A6A5W725</accession>
<feature type="transmembrane region" description="Helical" evidence="1">
    <location>
        <begin position="188"/>
        <end position="211"/>
    </location>
</feature>
<dbReference type="OrthoDB" id="3867516at2759"/>
<keyword evidence="1" id="KW-0472">Membrane</keyword>
<evidence type="ECO:0000313" key="3">
    <source>
        <dbReference type="EMBL" id="KAF1997733.1"/>
    </source>
</evidence>
<feature type="transmembrane region" description="Helical" evidence="1">
    <location>
        <begin position="513"/>
        <end position="532"/>
    </location>
</feature>
<dbReference type="AlphaFoldDB" id="A0A6A5W725"/>
<feature type="transmembrane region" description="Helical" evidence="1">
    <location>
        <begin position="355"/>
        <end position="379"/>
    </location>
</feature>
<keyword evidence="1" id="KW-0812">Transmembrane</keyword>
<feature type="transmembrane region" description="Helical" evidence="1">
    <location>
        <begin position="217"/>
        <end position="237"/>
    </location>
</feature>
<feature type="signal peptide" evidence="2">
    <location>
        <begin position="1"/>
        <end position="23"/>
    </location>
</feature>
<gene>
    <name evidence="3" type="ORF">P154DRAFT_605196</name>
</gene>
<feature type="transmembrane region" description="Helical" evidence="1">
    <location>
        <begin position="538"/>
        <end position="565"/>
    </location>
</feature>
<keyword evidence="4" id="KW-1185">Reference proteome</keyword>